<feature type="compositionally biased region" description="Acidic residues" evidence="1">
    <location>
        <begin position="115"/>
        <end position="124"/>
    </location>
</feature>
<feature type="region of interest" description="Disordered" evidence="1">
    <location>
        <begin position="1"/>
        <end position="266"/>
    </location>
</feature>
<feature type="compositionally biased region" description="Basic and acidic residues" evidence="1">
    <location>
        <begin position="67"/>
        <end position="103"/>
    </location>
</feature>
<proteinExistence type="predicted"/>
<evidence type="ECO:0000256" key="1">
    <source>
        <dbReference type="SAM" id="MobiDB-lite"/>
    </source>
</evidence>
<protein>
    <submittedName>
        <fullName evidence="2">Uncharacterized protein</fullName>
    </submittedName>
</protein>
<feature type="compositionally biased region" description="Acidic residues" evidence="1">
    <location>
        <begin position="168"/>
        <end position="192"/>
    </location>
</feature>
<dbReference type="Proteomes" id="UP000308133">
    <property type="component" value="Unassembled WGS sequence"/>
</dbReference>
<name>A0A4U7B5Z5_9PEZI</name>
<accession>A0A4U7B5Z5</accession>
<gene>
    <name evidence="2" type="ORF">C1H76_0973</name>
</gene>
<reference evidence="2 3" key="1">
    <citation type="submission" date="2018-02" db="EMBL/GenBank/DDBJ databases">
        <title>Draft genome sequences of Elsinoe sp., causing black scab on jojoba.</title>
        <authorList>
            <person name="Stodart B."/>
            <person name="Jeffress S."/>
            <person name="Ash G."/>
            <person name="Arun Chinnappa K."/>
        </authorList>
    </citation>
    <scope>NUCLEOTIDE SEQUENCE [LARGE SCALE GENOMIC DNA]</scope>
    <source>
        <strain evidence="2 3">Hillstone_2</strain>
    </source>
</reference>
<feature type="compositionally biased region" description="Polar residues" evidence="1">
    <location>
        <begin position="55"/>
        <end position="66"/>
    </location>
</feature>
<sequence>MSSRLLTMKFMQRASASRNPSSPSNAPDSASATPDASLNTVSATPSHPPAKKQRLSNGASAPSYTPEQHRQTEQERIVAEAVAAEERKREEALDRLGREKGESKWVLSTAPAVGEGEDEGEDEGEGRFVTVGLGQIDAEDVGEEEGRGLGSRGRRTFGRVVQRKGDVEGEVGSEDSEEEGDGESESEDEGPMDVDGLIHRGRSEAAERARRELKEKRREEGRKSSRMASERRGRGMNLNSPRGGISSGGGSSGRGGGNQRGKRKSY</sequence>
<feature type="compositionally biased region" description="Gly residues" evidence="1">
    <location>
        <begin position="245"/>
        <end position="259"/>
    </location>
</feature>
<feature type="compositionally biased region" description="Low complexity" evidence="1">
    <location>
        <begin position="13"/>
        <end position="37"/>
    </location>
</feature>
<evidence type="ECO:0000313" key="2">
    <source>
        <dbReference type="EMBL" id="TKX26818.1"/>
    </source>
</evidence>
<comment type="caution">
    <text evidence="2">The sequence shown here is derived from an EMBL/GenBank/DDBJ whole genome shotgun (WGS) entry which is preliminary data.</text>
</comment>
<feature type="compositionally biased region" description="Basic and acidic residues" evidence="1">
    <location>
        <begin position="196"/>
        <end position="233"/>
    </location>
</feature>
<organism evidence="2 3">
    <name type="scientific">Elsinoe australis</name>
    <dbReference type="NCBI Taxonomy" id="40998"/>
    <lineage>
        <taxon>Eukaryota</taxon>
        <taxon>Fungi</taxon>
        <taxon>Dikarya</taxon>
        <taxon>Ascomycota</taxon>
        <taxon>Pezizomycotina</taxon>
        <taxon>Dothideomycetes</taxon>
        <taxon>Dothideomycetidae</taxon>
        <taxon>Myriangiales</taxon>
        <taxon>Elsinoaceae</taxon>
        <taxon>Elsinoe</taxon>
    </lineage>
</organism>
<dbReference type="AlphaFoldDB" id="A0A4U7B5Z5"/>
<evidence type="ECO:0000313" key="3">
    <source>
        <dbReference type="Proteomes" id="UP000308133"/>
    </source>
</evidence>
<dbReference type="EMBL" id="PTQR01000011">
    <property type="protein sequence ID" value="TKX26818.1"/>
    <property type="molecule type" value="Genomic_DNA"/>
</dbReference>